<feature type="domain" description="SWIM-type" evidence="2">
    <location>
        <begin position="69"/>
        <end position="104"/>
    </location>
</feature>
<gene>
    <name evidence="3" type="ORF">PHYBLDRAFT_152428</name>
</gene>
<dbReference type="InParanoid" id="A0A162WDB2"/>
<dbReference type="RefSeq" id="XP_018284395.1">
    <property type="nucleotide sequence ID" value="XM_018432909.1"/>
</dbReference>
<dbReference type="GO" id="GO:0008270">
    <property type="term" value="F:zinc ion binding"/>
    <property type="evidence" value="ECO:0007669"/>
    <property type="project" value="UniProtKB-KW"/>
</dbReference>
<accession>A0A162WDB2</accession>
<dbReference type="GeneID" id="28993815"/>
<keyword evidence="4" id="KW-1185">Reference proteome</keyword>
<dbReference type="AlphaFoldDB" id="A0A162WDB2"/>
<reference evidence="4" key="1">
    <citation type="submission" date="2015-06" db="EMBL/GenBank/DDBJ databases">
        <title>Expansion of signal transduction pathways in fungi by whole-genome duplication.</title>
        <authorList>
            <consortium name="DOE Joint Genome Institute"/>
            <person name="Corrochano L.M."/>
            <person name="Kuo A."/>
            <person name="Marcet-Houben M."/>
            <person name="Polaino S."/>
            <person name="Salamov A."/>
            <person name="Villalobos J.M."/>
            <person name="Alvarez M.I."/>
            <person name="Avalos J."/>
            <person name="Benito E.P."/>
            <person name="Benoit I."/>
            <person name="Burger G."/>
            <person name="Camino L.P."/>
            <person name="Canovas D."/>
            <person name="Cerda-Olmedo E."/>
            <person name="Cheng J.-F."/>
            <person name="Dominguez A."/>
            <person name="Elias M."/>
            <person name="Eslava A.P."/>
            <person name="Glaser F."/>
            <person name="Grimwood J."/>
            <person name="Gutierrez G."/>
            <person name="Heitman J."/>
            <person name="Henrissat B."/>
            <person name="Iturriaga E.A."/>
            <person name="Lang B.F."/>
            <person name="Lavin J.L."/>
            <person name="Lee S."/>
            <person name="Li W."/>
            <person name="Lindquist E."/>
            <person name="Lopez-Garcia S."/>
            <person name="Luque E.M."/>
            <person name="Marcos A.T."/>
            <person name="Martin J."/>
            <person name="McCluskey K."/>
            <person name="Medina H.R."/>
            <person name="Miralles-Duran A."/>
            <person name="Miyazaki A."/>
            <person name="Munoz-Torres E."/>
            <person name="Oguiza J.A."/>
            <person name="Ohm R."/>
            <person name="Olmedo M."/>
            <person name="Orejas M."/>
            <person name="Ortiz-Castellanos L."/>
            <person name="Pisabarro A.G."/>
            <person name="Rodriguez-Romero J."/>
            <person name="Ruiz-Herrera J."/>
            <person name="Ruiz-Vazquez R."/>
            <person name="Sanz C."/>
            <person name="Schackwitz W."/>
            <person name="Schmutz J."/>
            <person name="Shahriari M."/>
            <person name="Shelest E."/>
            <person name="Silva-Franco F."/>
            <person name="Soanes D."/>
            <person name="Syed K."/>
            <person name="Tagua V.G."/>
            <person name="Talbot N.J."/>
            <person name="Thon M."/>
            <person name="De vries R.P."/>
            <person name="Wiebenga A."/>
            <person name="Yadav J.S."/>
            <person name="Braun E.L."/>
            <person name="Baker S."/>
            <person name="Garre V."/>
            <person name="Horwitz B."/>
            <person name="Torres-Martinez S."/>
            <person name="Idnurm A."/>
            <person name="Herrera-Estrella A."/>
            <person name="Gabaldon T."/>
            <person name="Grigoriev I.V."/>
        </authorList>
    </citation>
    <scope>NUCLEOTIDE SEQUENCE [LARGE SCALE GENOMIC DNA]</scope>
    <source>
        <strain evidence="4">NRRL 1555(-)</strain>
    </source>
</reference>
<dbReference type="PROSITE" id="PS50966">
    <property type="entry name" value="ZF_SWIM"/>
    <property type="match status" value="1"/>
</dbReference>
<keyword evidence="1" id="KW-0479">Metal-binding</keyword>
<sequence length="213" mass="24206">MRSGPMTAAQRQQRNIEMSTEAVPAYMRANMIVSPSKAMSLNATLDDTDDILEDELWFINSFTKDGITYQVEVNNNVILSCMCYSWARYMKPCKHIHLLRIHMSGFAFLSVAPANNVLPITISGEQFVNYNTMSIDGTTESTGRGYSIEAFEYVKNCSLTTGHNEQDLYQLMQYATEEEAEVIRAAYAAPIKAFQEIKAKYEAHFRTLNTQRH</sequence>
<evidence type="ECO:0000313" key="4">
    <source>
        <dbReference type="Proteomes" id="UP000077315"/>
    </source>
</evidence>
<evidence type="ECO:0000256" key="1">
    <source>
        <dbReference type="PROSITE-ProRule" id="PRU00325"/>
    </source>
</evidence>
<evidence type="ECO:0000313" key="3">
    <source>
        <dbReference type="EMBL" id="OAD66355.1"/>
    </source>
</evidence>
<dbReference type="InterPro" id="IPR007527">
    <property type="entry name" value="Znf_SWIM"/>
</dbReference>
<keyword evidence="1" id="KW-0862">Zinc</keyword>
<organism evidence="3 4">
    <name type="scientific">Phycomyces blakesleeanus (strain ATCC 8743b / DSM 1359 / FGSC 10004 / NBRC 33097 / NRRL 1555)</name>
    <dbReference type="NCBI Taxonomy" id="763407"/>
    <lineage>
        <taxon>Eukaryota</taxon>
        <taxon>Fungi</taxon>
        <taxon>Fungi incertae sedis</taxon>
        <taxon>Mucoromycota</taxon>
        <taxon>Mucoromycotina</taxon>
        <taxon>Mucoromycetes</taxon>
        <taxon>Mucorales</taxon>
        <taxon>Phycomycetaceae</taxon>
        <taxon>Phycomyces</taxon>
    </lineage>
</organism>
<protein>
    <recommendedName>
        <fullName evidence="2">SWIM-type domain-containing protein</fullName>
    </recommendedName>
</protein>
<name>A0A162WDB2_PHYB8</name>
<evidence type="ECO:0000259" key="2">
    <source>
        <dbReference type="PROSITE" id="PS50966"/>
    </source>
</evidence>
<dbReference type="EMBL" id="KV441003">
    <property type="protein sequence ID" value="OAD66355.1"/>
    <property type="molecule type" value="Genomic_DNA"/>
</dbReference>
<keyword evidence="1" id="KW-0863">Zinc-finger</keyword>
<proteinExistence type="predicted"/>
<dbReference type="Proteomes" id="UP000077315">
    <property type="component" value="Unassembled WGS sequence"/>
</dbReference>
<dbReference type="VEuPathDB" id="FungiDB:PHYBLDRAFT_152428"/>